<keyword evidence="4" id="KW-1185">Reference proteome</keyword>
<feature type="domain" description="Thioester reductase (TE)" evidence="2">
    <location>
        <begin position="39"/>
        <end position="210"/>
    </location>
</feature>
<dbReference type="PANTHER" id="PTHR43245">
    <property type="entry name" value="BIFUNCTIONAL POLYMYXIN RESISTANCE PROTEIN ARNA"/>
    <property type="match status" value="1"/>
</dbReference>
<gene>
    <name evidence="3" type="ORF">Pen02_65560</name>
</gene>
<dbReference type="Pfam" id="PF07993">
    <property type="entry name" value="NAD_binding_4"/>
    <property type="match status" value="1"/>
</dbReference>
<comment type="caution">
    <text evidence="3">The sequence shown here is derived from an EMBL/GenBank/DDBJ whole genome shotgun (WGS) entry which is preliminary data.</text>
</comment>
<dbReference type="InterPro" id="IPR013120">
    <property type="entry name" value="FAR_NAD-bd"/>
</dbReference>
<feature type="compositionally biased region" description="Basic and acidic residues" evidence="1">
    <location>
        <begin position="258"/>
        <end position="268"/>
    </location>
</feature>
<dbReference type="RefSeq" id="WP_203869984.1">
    <property type="nucleotide sequence ID" value="NZ_BONW01000039.1"/>
</dbReference>
<evidence type="ECO:0000313" key="3">
    <source>
        <dbReference type="EMBL" id="GIG91620.1"/>
    </source>
</evidence>
<proteinExistence type="predicted"/>
<dbReference type="InterPro" id="IPR036291">
    <property type="entry name" value="NAD(P)-bd_dom_sf"/>
</dbReference>
<accession>A0ABQ4EA61</accession>
<protein>
    <submittedName>
        <fullName evidence="3">Ketoreductase</fullName>
    </submittedName>
</protein>
<evidence type="ECO:0000259" key="2">
    <source>
        <dbReference type="Pfam" id="PF07993"/>
    </source>
</evidence>
<name>A0ABQ4EA61_9ACTN</name>
<feature type="region of interest" description="Disordered" evidence="1">
    <location>
        <begin position="392"/>
        <end position="438"/>
    </location>
</feature>
<evidence type="ECO:0000313" key="4">
    <source>
        <dbReference type="Proteomes" id="UP000646749"/>
    </source>
</evidence>
<evidence type="ECO:0000256" key="1">
    <source>
        <dbReference type="SAM" id="MobiDB-lite"/>
    </source>
</evidence>
<dbReference type="Gene3D" id="3.40.50.720">
    <property type="entry name" value="NAD(P)-binding Rossmann-like Domain"/>
    <property type="match status" value="1"/>
</dbReference>
<reference evidence="3 4" key="1">
    <citation type="submission" date="2021-01" db="EMBL/GenBank/DDBJ databases">
        <title>Whole genome shotgun sequence of Plantactinospora endophytica NBRC 110450.</title>
        <authorList>
            <person name="Komaki H."/>
            <person name="Tamura T."/>
        </authorList>
    </citation>
    <scope>NUCLEOTIDE SEQUENCE [LARGE SCALE GENOMIC DNA]</scope>
    <source>
        <strain evidence="3 4">NBRC 110450</strain>
    </source>
</reference>
<feature type="region of interest" description="Disordered" evidence="1">
    <location>
        <begin position="220"/>
        <end position="273"/>
    </location>
</feature>
<sequence length="438" mass="46813">MTSILLTGASGVVGAAVLRRLASHRVTALTYRAAVPGRTVRGDVTRPWLGLSRARYAELAGGTDVVLHCAGSTDFSADDDTMRAQNIRGTEQIVRFAADAGARLVFASTAFVARHDLARPARNGDLGNTVDPRRYLASKLAAEEAVRRSGLPAAIARISVVIGDSAGGETSRFQGLHSTTSAIMRNLLPVLPFIPGAPVDVLPRDLVAEALAALALAPPAVPTHDQQPDDQQTDDQQPDGQQHDGRQRDDQEAGGQQRDGRRQRDNQRADGQQRAGEYWITAGDAAPTVQRLVDLVLARCGVLGLPVTVPRFAPPAMVERVIRPVFVDPLPARHRRRFANLMALASLFDDGGRFPSDLGTMPGGPPAPTAALVERAFVASLDYQARAEGLIPPTLIPRPAGPARIPDRGRSTRTSTQRVPEQRGFDDGEPMVLQASPV</sequence>
<dbReference type="Proteomes" id="UP000646749">
    <property type="component" value="Unassembled WGS sequence"/>
</dbReference>
<feature type="compositionally biased region" description="Basic and acidic residues" evidence="1">
    <location>
        <begin position="241"/>
        <end position="251"/>
    </location>
</feature>
<dbReference type="InterPro" id="IPR050177">
    <property type="entry name" value="Lipid_A_modif_metabolic_enz"/>
</dbReference>
<organism evidence="3 4">
    <name type="scientific">Plantactinospora endophytica</name>
    <dbReference type="NCBI Taxonomy" id="673535"/>
    <lineage>
        <taxon>Bacteria</taxon>
        <taxon>Bacillati</taxon>
        <taxon>Actinomycetota</taxon>
        <taxon>Actinomycetes</taxon>
        <taxon>Micromonosporales</taxon>
        <taxon>Micromonosporaceae</taxon>
        <taxon>Plantactinospora</taxon>
    </lineage>
</organism>
<dbReference type="EMBL" id="BONW01000039">
    <property type="protein sequence ID" value="GIG91620.1"/>
    <property type="molecule type" value="Genomic_DNA"/>
</dbReference>
<dbReference type="SUPFAM" id="SSF51735">
    <property type="entry name" value="NAD(P)-binding Rossmann-fold domains"/>
    <property type="match status" value="1"/>
</dbReference>